<feature type="compositionally biased region" description="Basic and acidic residues" evidence="1">
    <location>
        <begin position="48"/>
        <end position="61"/>
    </location>
</feature>
<dbReference type="Proteomes" id="UP001255856">
    <property type="component" value="Unassembled WGS sequence"/>
</dbReference>
<feature type="compositionally biased region" description="Basic residues" evidence="1">
    <location>
        <begin position="248"/>
        <end position="259"/>
    </location>
</feature>
<feature type="compositionally biased region" description="Acidic residues" evidence="1">
    <location>
        <begin position="23"/>
        <end position="47"/>
    </location>
</feature>
<accession>A0AAD9IL94</accession>
<organism evidence="2 3">
    <name type="scientific">Prototheca wickerhamii</name>
    <dbReference type="NCBI Taxonomy" id="3111"/>
    <lineage>
        <taxon>Eukaryota</taxon>
        <taxon>Viridiplantae</taxon>
        <taxon>Chlorophyta</taxon>
        <taxon>core chlorophytes</taxon>
        <taxon>Trebouxiophyceae</taxon>
        <taxon>Chlorellales</taxon>
        <taxon>Chlorellaceae</taxon>
        <taxon>Prototheca</taxon>
    </lineage>
</organism>
<evidence type="ECO:0000313" key="2">
    <source>
        <dbReference type="EMBL" id="KAK2080644.1"/>
    </source>
</evidence>
<evidence type="ECO:0000256" key="1">
    <source>
        <dbReference type="SAM" id="MobiDB-lite"/>
    </source>
</evidence>
<feature type="compositionally biased region" description="Acidic residues" evidence="1">
    <location>
        <begin position="190"/>
        <end position="199"/>
    </location>
</feature>
<name>A0AAD9IL94_PROWI</name>
<evidence type="ECO:0000313" key="3">
    <source>
        <dbReference type="Proteomes" id="UP001255856"/>
    </source>
</evidence>
<reference evidence="2" key="1">
    <citation type="submission" date="2021-01" db="EMBL/GenBank/DDBJ databases">
        <authorList>
            <person name="Eckstrom K.M.E."/>
        </authorList>
    </citation>
    <scope>NUCLEOTIDE SEQUENCE</scope>
    <source>
        <strain evidence="2">UVCC 0001</strain>
    </source>
</reference>
<keyword evidence="3" id="KW-1185">Reference proteome</keyword>
<sequence length="259" mass="30261">MPTLREVEEGAVATYGDLFNGTIEEESQEDEFDDGFLDYFAETEEDDRAERPLIKMRTDRDDGYEEDDSDEEYDDDSDEEWEDDDEGEFEMDDDDEEWDSDEEGEYDEDEDEDDDDEEEEAASDEEEDGPQEEAADSDDDAPLSEDEEDDDDDDDFEDPTHAYFRTIARSKPKPQIPYRKMLRTAKRQEEEEEEAPEDDERGHSSVAKKGTSNTKWSRGRRERDPLDPFAVETGDFLEELDAPDKSGRQAKRSQRNRRR</sequence>
<proteinExistence type="predicted"/>
<feature type="compositionally biased region" description="Acidic residues" evidence="1">
    <location>
        <begin position="62"/>
        <end position="157"/>
    </location>
</feature>
<protein>
    <submittedName>
        <fullName evidence="2">Uncharacterized protein</fullName>
    </submittedName>
</protein>
<comment type="caution">
    <text evidence="2">The sequence shown here is derived from an EMBL/GenBank/DDBJ whole genome shotgun (WGS) entry which is preliminary data.</text>
</comment>
<feature type="region of interest" description="Disordered" evidence="1">
    <location>
        <begin position="16"/>
        <end position="259"/>
    </location>
</feature>
<gene>
    <name evidence="2" type="ORF">QBZ16_000498</name>
</gene>
<dbReference type="EMBL" id="JASFZW010000001">
    <property type="protein sequence ID" value="KAK2080644.1"/>
    <property type="molecule type" value="Genomic_DNA"/>
</dbReference>
<dbReference type="AlphaFoldDB" id="A0AAD9IL94"/>